<gene>
    <name evidence="2" type="ORF">POCULU_LOCUS9859</name>
</gene>
<keyword evidence="3" id="KW-1185">Reference proteome</keyword>
<sequence>LGVESKTEEVFQALREEELKERQRANNIGERFNELVDRYEERSEEYKKNIKDYNELLGNNRELMGRFESLQERYTELDDRFGDKNRECEELKRKYENEKQKHYEEGLNVALAQQENKSLSQQIDDKNQQLMKVTGEKSQLTIKGEEKGKSIEKLTIQIANLQVDNNKIRQELAKIQEEKNKKKQKDEWKIATLHEQLIRSQKDKISGELNNKKKNLEVLFHESGVNHQQSRKLQDAYD</sequence>
<dbReference type="AlphaFoldDB" id="A0A9N9DQ26"/>
<comment type="caution">
    <text evidence="2">The sequence shown here is derived from an EMBL/GenBank/DDBJ whole genome shotgun (WGS) entry which is preliminary data.</text>
</comment>
<feature type="coiled-coil region" evidence="1">
    <location>
        <begin position="29"/>
        <end position="185"/>
    </location>
</feature>
<organism evidence="2 3">
    <name type="scientific">Paraglomus occultum</name>
    <dbReference type="NCBI Taxonomy" id="144539"/>
    <lineage>
        <taxon>Eukaryota</taxon>
        <taxon>Fungi</taxon>
        <taxon>Fungi incertae sedis</taxon>
        <taxon>Mucoromycota</taxon>
        <taxon>Glomeromycotina</taxon>
        <taxon>Glomeromycetes</taxon>
        <taxon>Paraglomerales</taxon>
        <taxon>Paraglomeraceae</taxon>
        <taxon>Paraglomus</taxon>
    </lineage>
</organism>
<accession>A0A9N9DQ26</accession>
<proteinExistence type="predicted"/>
<dbReference type="EMBL" id="CAJVPJ010004170">
    <property type="protein sequence ID" value="CAG8649249.1"/>
    <property type="molecule type" value="Genomic_DNA"/>
</dbReference>
<protein>
    <submittedName>
        <fullName evidence="2">3248_t:CDS:1</fullName>
    </submittedName>
</protein>
<dbReference type="Gene3D" id="1.20.5.4090">
    <property type="match status" value="1"/>
</dbReference>
<evidence type="ECO:0000256" key="1">
    <source>
        <dbReference type="SAM" id="Coils"/>
    </source>
</evidence>
<keyword evidence="1" id="KW-0175">Coiled coil</keyword>
<reference evidence="2" key="1">
    <citation type="submission" date="2021-06" db="EMBL/GenBank/DDBJ databases">
        <authorList>
            <person name="Kallberg Y."/>
            <person name="Tangrot J."/>
            <person name="Rosling A."/>
        </authorList>
    </citation>
    <scope>NUCLEOTIDE SEQUENCE</scope>
    <source>
        <strain evidence="2">IA702</strain>
    </source>
</reference>
<name>A0A9N9DQ26_9GLOM</name>
<evidence type="ECO:0000313" key="3">
    <source>
        <dbReference type="Proteomes" id="UP000789572"/>
    </source>
</evidence>
<evidence type="ECO:0000313" key="2">
    <source>
        <dbReference type="EMBL" id="CAG8649249.1"/>
    </source>
</evidence>
<feature type="non-terminal residue" evidence="2">
    <location>
        <position position="238"/>
    </location>
</feature>
<dbReference type="Proteomes" id="UP000789572">
    <property type="component" value="Unassembled WGS sequence"/>
</dbReference>